<evidence type="ECO:0008006" key="4">
    <source>
        <dbReference type="Google" id="ProtNLM"/>
    </source>
</evidence>
<evidence type="ECO:0000256" key="1">
    <source>
        <dbReference type="SAM" id="Phobius"/>
    </source>
</evidence>
<gene>
    <name evidence="2" type="ORF">AYL44_06530</name>
</gene>
<sequence length="140" mass="14342">MAARAAAVVRRLIGLGVAVVAVVVGLVVHLAAPDGAASDIAGDALYVVAIWGGLVLLVPRWPSWATAAVVLVWSVAVELFQLTGLPLRWAAEFPPIVLVLGTSFDPRDLVVYAVTAIAVGGADAVARRALSRRRAGSAAA</sequence>
<dbReference type="Proteomes" id="UP000076998">
    <property type="component" value="Unassembled WGS sequence"/>
</dbReference>
<organism evidence="2 3">
    <name type="scientific">Microbacterium oleivorans</name>
    <dbReference type="NCBI Taxonomy" id="273677"/>
    <lineage>
        <taxon>Bacteria</taxon>
        <taxon>Bacillati</taxon>
        <taxon>Actinomycetota</taxon>
        <taxon>Actinomycetes</taxon>
        <taxon>Micrococcales</taxon>
        <taxon>Microbacteriaceae</taxon>
        <taxon>Microbacterium</taxon>
    </lineage>
</organism>
<name>A0A177KF43_9MICO</name>
<comment type="caution">
    <text evidence="2">The sequence shown here is derived from an EMBL/GenBank/DDBJ whole genome shotgun (WGS) entry which is preliminary data.</text>
</comment>
<dbReference type="EMBL" id="LSTV01000001">
    <property type="protein sequence ID" value="OAH51998.1"/>
    <property type="molecule type" value="Genomic_DNA"/>
</dbReference>
<evidence type="ECO:0000313" key="3">
    <source>
        <dbReference type="Proteomes" id="UP000076998"/>
    </source>
</evidence>
<feature type="transmembrane region" description="Helical" evidence="1">
    <location>
        <begin position="44"/>
        <end position="61"/>
    </location>
</feature>
<keyword evidence="1" id="KW-0812">Transmembrane</keyword>
<feature type="transmembrane region" description="Helical" evidence="1">
    <location>
        <begin position="12"/>
        <end position="32"/>
    </location>
</feature>
<dbReference type="OrthoDB" id="3874273at2"/>
<evidence type="ECO:0000313" key="2">
    <source>
        <dbReference type="EMBL" id="OAH51998.1"/>
    </source>
</evidence>
<reference evidence="2 3" key="1">
    <citation type="submission" date="2016-02" db="EMBL/GenBank/DDBJ databases">
        <authorList>
            <person name="Wen L."/>
            <person name="He K."/>
            <person name="Yang H."/>
        </authorList>
    </citation>
    <scope>NUCLEOTIDE SEQUENCE [LARGE SCALE GENOMIC DNA]</scope>
    <source>
        <strain evidence="2 3">CD11_3</strain>
    </source>
</reference>
<keyword evidence="1" id="KW-0472">Membrane</keyword>
<dbReference type="Pfam" id="PF10990">
    <property type="entry name" value="DUF2809"/>
    <property type="match status" value="1"/>
</dbReference>
<accession>A0A177KF43</accession>
<proteinExistence type="predicted"/>
<feature type="transmembrane region" description="Helical" evidence="1">
    <location>
        <begin position="109"/>
        <end position="126"/>
    </location>
</feature>
<protein>
    <recommendedName>
        <fullName evidence="4">DUF2809 domain-containing protein</fullName>
    </recommendedName>
</protein>
<dbReference type="InterPro" id="IPR021257">
    <property type="entry name" value="DUF2809"/>
</dbReference>
<dbReference type="AlphaFoldDB" id="A0A177KF43"/>
<feature type="transmembrane region" description="Helical" evidence="1">
    <location>
        <begin position="68"/>
        <end position="89"/>
    </location>
</feature>
<keyword evidence="1" id="KW-1133">Transmembrane helix</keyword>